<dbReference type="InterPro" id="IPR013196">
    <property type="entry name" value="HTH_11"/>
</dbReference>
<dbReference type="PROSITE" id="PS51094">
    <property type="entry name" value="PTS_EIIA_TYPE_2"/>
    <property type="match status" value="1"/>
</dbReference>
<dbReference type="SUPFAM" id="SSF46785">
    <property type="entry name" value="Winged helix' DNA-binding domain"/>
    <property type="match status" value="2"/>
</dbReference>
<evidence type="ECO:0000256" key="3">
    <source>
        <dbReference type="ARBA" id="ARBA00023015"/>
    </source>
</evidence>
<dbReference type="PANTHER" id="PTHR30185">
    <property type="entry name" value="CRYPTIC BETA-GLUCOSIDE BGL OPERON ANTITERMINATOR"/>
    <property type="match status" value="1"/>
</dbReference>
<dbReference type="Pfam" id="PF08279">
    <property type="entry name" value="HTH_11"/>
    <property type="match status" value="2"/>
</dbReference>
<evidence type="ECO:0000313" key="8">
    <source>
        <dbReference type="EMBL" id="MDV2886190.1"/>
    </source>
</evidence>
<dbReference type="EMBL" id="JAWJAY010000003">
    <property type="protein sequence ID" value="MDV2886190.1"/>
    <property type="molecule type" value="Genomic_DNA"/>
</dbReference>
<organism evidence="8 9">
    <name type="scientific">Alkalihalophilus pseudofirmus</name>
    <name type="common">Bacillus pseudofirmus</name>
    <dbReference type="NCBI Taxonomy" id="79885"/>
    <lineage>
        <taxon>Bacteria</taxon>
        <taxon>Bacillati</taxon>
        <taxon>Bacillota</taxon>
        <taxon>Bacilli</taxon>
        <taxon>Bacillales</taxon>
        <taxon>Bacillaceae</taxon>
        <taxon>Alkalihalophilus</taxon>
    </lineage>
</organism>
<dbReference type="Gene3D" id="3.40.930.10">
    <property type="entry name" value="Mannitol-specific EII, Chain A"/>
    <property type="match status" value="1"/>
</dbReference>
<dbReference type="InterPro" id="IPR036388">
    <property type="entry name" value="WH-like_DNA-bd_sf"/>
</dbReference>
<dbReference type="Pfam" id="PF00359">
    <property type="entry name" value="PTS_EIIA_2"/>
    <property type="match status" value="1"/>
</dbReference>
<keyword evidence="4" id="KW-0804">Transcription</keyword>
<dbReference type="Gene3D" id="1.10.10.10">
    <property type="entry name" value="Winged helix-like DNA-binding domain superfamily/Winged helix DNA-binding domain"/>
    <property type="match status" value="2"/>
</dbReference>
<evidence type="ECO:0000256" key="2">
    <source>
        <dbReference type="ARBA" id="ARBA00022737"/>
    </source>
</evidence>
<dbReference type="Pfam" id="PF00874">
    <property type="entry name" value="PRD"/>
    <property type="match status" value="2"/>
</dbReference>
<dbReference type="GO" id="GO:0006355">
    <property type="term" value="P:regulation of DNA-templated transcription"/>
    <property type="evidence" value="ECO:0007669"/>
    <property type="project" value="InterPro"/>
</dbReference>
<protein>
    <submittedName>
        <fullName evidence="8">BglG family transcription antiterminator</fullName>
    </submittedName>
</protein>
<dbReference type="InterPro" id="IPR050661">
    <property type="entry name" value="BglG_antiterminators"/>
</dbReference>
<evidence type="ECO:0000259" key="7">
    <source>
        <dbReference type="PROSITE" id="PS51372"/>
    </source>
</evidence>
<dbReference type="Proteomes" id="UP001285636">
    <property type="component" value="Unassembled WGS sequence"/>
</dbReference>
<dbReference type="SUPFAM" id="SSF55804">
    <property type="entry name" value="Phoshotransferase/anion transport protein"/>
    <property type="match status" value="1"/>
</dbReference>
<dbReference type="RefSeq" id="WP_323467014.1">
    <property type="nucleotide sequence ID" value="NZ_CP144224.1"/>
</dbReference>
<dbReference type="InterPro" id="IPR036095">
    <property type="entry name" value="PTS_EIIB-like_sf"/>
</dbReference>
<dbReference type="Gene3D" id="3.40.50.2300">
    <property type="match status" value="1"/>
</dbReference>
<dbReference type="CDD" id="cd05568">
    <property type="entry name" value="PTS_IIB_bgl_like"/>
    <property type="match status" value="1"/>
</dbReference>
<feature type="domain" description="PRD" evidence="7">
    <location>
        <begin position="308"/>
        <end position="413"/>
    </location>
</feature>
<dbReference type="InterPro" id="IPR036390">
    <property type="entry name" value="WH_DNA-bd_sf"/>
</dbReference>
<feature type="domain" description="PRD" evidence="7">
    <location>
        <begin position="196"/>
        <end position="303"/>
    </location>
</feature>
<dbReference type="PROSITE" id="PS51099">
    <property type="entry name" value="PTS_EIIB_TYPE_2"/>
    <property type="match status" value="1"/>
</dbReference>
<evidence type="ECO:0000313" key="9">
    <source>
        <dbReference type="Proteomes" id="UP001285636"/>
    </source>
</evidence>
<dbReference type="PANTHER" id="PTHR30185:SF18">
    <property type="entry name" value="TRANSCRIPTIONAL REGULATOR MTLR"/>
    <property type="match status" value="1"/>
</dbReference>
<feature type="domain" description="PTS EIIA type-2" evidence="5">
    <location>
        <begin position="551"/>
        <end position="702"/>
    </location>
</feature>
<evidence type="ECO:0000259" key="5">
    <source>
        <dbReference type="PROSITE" id="PS51094"/>
    </source>
</evidence>
<accession>A0AAJ2NPI8</accession>
<gene>
    <name evidence="8" type="ORF">RYX45_13455</name>
</gene>
<dbReference type="SUPFAM" id="SSF52794">
    <property type="entry name" value="PTS system IIB component-like"/>
    <property type="match status" value="1"/>
</dbReference>
<comment type="caution">
    <text evidence="8">The sequence shown here is derived from an EMBL/GenBank/DDBJ whole genome shotgun (WGS) entry which is preliminary data.</text>
</comment>
<dbReference type="GO" id="GO:0008982">
    <property type="term" value="F:protein-N(PI)-phosphohistidine-sugar phosphotransferase activity"/>
    <property type="evidence" value="ECO:0007669"/>
    <property type="project" value="InterPro"/>
</dbReference>
<dbReference type="InterPro" id="IPR013011">
    <property type="entry name" value="PTS_EIIB_2"/>
</dbReference>
<dbReference type="InterPro" id="IPR002178">
    <property type="entry name" value="PTS_EIIA_type-2_dom"/>
</dbReference>
<sequence length="713" mass="81133">MYLSARERHIIQYLIEAEQGITIKEIADRLNVSTRTIHRDIQGIEQMLTQYELTLERQSGVGLKLTGRDTKKIELKELITESEPNEYTPWERQQLLLSILLQEREPVKLFTLAKEIGVTIATISNDLNKINDWLQSFDLEMVRKRSYGIEIQGDEPKKRMALRRLITDKVSEEELVSILESYRLKSELGEQASEKLLYLIDLNVILKVLETLHELRRGGEPIADVSYVGLAVHLSLAVDRIKRGEKIEKHSDGFEKVLKTKEYEAAKRLVKKLEETFSIDIPQIEVAYVAMHLLGAKQGDDGSFFFQETSLDIAMQAKKLIEAVGVRTGVALTNDHSLLEGLISHLKPALFRMEQGMKIYNSMLPAIKEGYAPLFNTIKECVVEIFPTWSFPDEEIGYLVMHFGSAIERSKKKAVIKAIVICSSGIGTSKLLATRLEKEIPEIQGITHMSAFDITQDQIPDHTVVISTVPLMSIDPYFLVNPFLSKKEVDRIRQYIHSYNWNPNNKTKEQAADAKEVSQMEHQIDAESASDDKWAKETVLSELGYIEQLSSLINSVLSHFKLKSWPVCESLNELIIQLAKDQEDSSLVRNSELVADALMKREELGGLAIPGTTLALFHTRSDAVDIATFTVHELEESMLLRGMDNEDTEVKRILLMLAPLEWNREGLELMSFISALVIESSESIRQFETGDEQEIFTLLEKKLKEYLITKLQK</sequence>
<name>A0AAJ2NPI8_ALKPS</name>
<keyword evidence="1" id="KW-0808">Transferase</keyword>
<dbReference type="Gene3D" id="1.10.1790.10">
    <property type="entry name" value="PRD domain"/>
    <property type="match status" value="2"/>
</dbReference>
<feature type="domain" description="PTS EIIB type-2" evidence="6">
    <location>
        <begin position="416"/>
        <end position="504"/>
    </location>
</feature>
<dbReference type="InterPro" id="IPR036634">
    <property type="entry name" value="PRD_sf"/>
</dbReference>
<reference evidence="8" key="1">
    <citation type="submission" date="2023-10" db="EMBL/GenBank/DDBJ databases">
        <title>Screening of Alkalihalophilus pseudofirmusBZ-TG-HK211 and Its Alleviation of Salt Stress on Rapeseed Growth.</title>
        <authorList>
            <person name="Zhao B."/>
            <person name="Guo T."/>
        </authorList>
    </citation>
    <scope>NUCLEOTIDE SEQUENCE</scope>
    <source>
        <strain evidence="8">BZ-TG-HK211</strain>
    </source>
</reference>
<dbReference type="InterPro" id="IPR016152">
    <property type="entry name" value="PTrfase/Anion_transptr"/>
</dbReference>
<dbReference type="PROSITE" id="PS51372">
    <property type="entry name" value="PRD_2"/>
    <property type="match status" value="2"/>
</dbReference>
<evidence type="ECO:0000256" key="4">
    <source>
        <dbReference type="ARBA" id="ARBA00023163"/>
    </source>
</evidence>
<keyword evidence="2" id="KW-0677">Repeat</keyword>
<dbReference type="SUPFAM" id="SSF63520">
    <property type="entry name" value="PTS-regulatory domain, PRD"/>
    <property type="match status" value="2"/>
</dbReference>
<dbReference type="GO" id="GO:0009401">
    <property type="term" value="P:phosphoenolpyruvate-dependent sugar phosphotransferase system"/>
    <property type="evidence" value="ECO:0007669"/>
    <property type="project" value="InterPro"/>
</dbReference>
<evidence type="ECO:0000259" key="6">
    <source>
        <dbReference type="PROSITE" id="PS51099"/>
    </source>
</evidence>
<dbReference type="AlphaFoldDB" id="A0AAJ2NPI8"/>
<keyword evidence="3" id="KW-0805">Transcription regulation</keyword>
<dbReference type="InterPro" id="IPR011608">
    <property type="entry name" value="PRD"/>
</dbReference>
<evidence type="ECO:0000256" key="1">
    <source>
        <dbReference type="ARBA" id="ARBA00022679"/>
    </source>
</evidence>
<proteinExistence type="predicted"/>